<feature type="domain" description="Rax2-like C-terminal" evidence="2">
    <location>
        <begin position="909"/>
        <end position="1157"/>
    </location>
</feature>
<dbReference type="Pfam" id="PF20843">
    <property type="entry name" value="Rax2_3"/>
    <property type="match status" value="1"/>
</dbReference>
<feature type="transmembrane region" description="Helical" evidence="1">
    <location>
        <begin position="1165"/>
        <end position="1190"/>
    </location>
</feature>
<dbReference type="EMBL" id="CP072754">
    <property type="protein sequence ID" value="QUC17795.1"/>
    <property type="molecule type" value="Genomic_DNA"/>
</dbReference>
<proteinExistence type="predicted"/>
<evidence type="ECO:0000313" key="5">
    <source>
        <dbReference type="EMBL" id="GAO19132.1"/>
    </source>
</evidence>
<evidence type="ECO:0008006" key="9">
    <source>
        <dbReference type="Google" id="ProtNLM"/>
    </source>
</evidence>
<dbReference type="GeneID" id="66062814"/>
<evidence type="ECO:0000313" key="8">
    <source>
        <dbReference type="Proteomes" id="UP000054053"/>
    </source>
</evidence>
<dbReference type="Pfam" id="PF12768">
    <property type="entry name" value="Rax2"/>
    <property type="match status" value="1"/>
</dbReference>
<protein>
    <recommendedName>
        <fullName evidence="9">Cellular morphogenesis protein</fullName>
    </recommendedName>
</protein>
<keyword evidence="1" id="KW-0812">Transmembrane</keyword>
<dbReference type="InterPro" id="IPR048266">
    <property type="entry name" value="Rax2-like_second"/>
</dbReference>
<feature type="transmembrane region" description="Helical" evidence="1">
    <location>
        <begin position="1104"/>
        <end position="1124"/>
    </location>
</feature>
<feature type="transmembrane region" description="Helical" evidence="1">
    <location>
        <begin position="890"/>
        <end position="912"/>
    </location>
</feature>
<keyword evidence="1" id="KW-1133">Transmembrane helix</keyword>
<reference evidence="5" key="1">
    <citation type="journal article" date="2016" name="Genome Announc.">
        <title>Genome Sequence of Ustilaginoidea virens IPU010, a Rice Pathogenic Fungus Causing False Smut.</title>
        <authorList>
            <person name="Kumagai T."/>
            <person name="Ishii T."/>
            <person name="Terai G."/>
            <person name="Umemura M."/>
            <person name="Machida M."/>
            <person name="Asai K."/>
        </authorList>
    </citation>
    <scope>NUCLEOTIDE SEQUENCE [LARGE SCALE GENOMIC DNA]</scope>
    <source>
        <strain evidence="5">IPU010</strain>
    </source>
</reference>
<dbReference type="GO" id="GO:1902929">
    <property type="term" value="C:plasma membrane of growing cell tip"/>
    <property type="evidence" value="ECO:0007669"/>
    <property type="project" value="TreeGrafter"/>
</dbReference>
<dbReference type="InterPro" id="IPR011043">
    <property type="entry name" value="Gal_Oxase/kelch_b-propeller"/>
</dbReference>
<feature type="domain" description="Rax2-like third" evidence="4">
    <location>
        <begin position="391"/>
        <end position="550"/>
    </location>
</feature>
<dbReference type="Gene3D" id="2.120.10.80">
    <property type="entry name" value="Kelch-type beta propeller"/>
    <property type="match status" value="1"/>
</dbReference>
<keyword evidence="7" id="KW-1185">Reference proteome</keyword>
<dbReference type="InterPro" id="IPR048265">
    <property type="entry name" value="Rax2-like_third"/>
</dbReference>
<dbReference type="KEGG" id="uvi:66062814"/>
<feature type="domain" description="Rax2-like second" evidence="3">
    <location>
        <begin position="233"/>
        <end position="380"/>
    </location>
</feature>
<dbReference type="Pfam" id="PF20842">
    <property type="entry name" value="Rax2_2"/>
    <property type="match status" value="1"/>
</dbReference>
<dbReference type="EMBL" id="BBTG02000018">
    <property type="protein sequence ID" value="GAO19132.1"/>
    <property type="molecule type" value="Genomic_DNA"/>
</dbReference>
<sequence>MRLPLCQRRSKRSSVSILHPTFVALSALAPSLAEAVHFNPAPSANLDFSSLGRIAIAGDFNGISLYEYEGQIARPLPTNGSDSLLGRLPNGAFVPVMSTDASIRAMCVLRNGDGGLKGVVVGGNFTSLDGIQSTAVALFNPNSTEITSLKGLEGEVNALYCDDSQNIVYVGGNFKGSNSTNAIAWSDADGWINLPFAGFNGPVNAISKTSNGHIVFGGSFTGLGNASTPSVPDLQIVNLSTANITSTNGATTEGFKDPKSIVCSAGKDGPGSTWLAGDRVPATWEAKFGFGFQPTKLRLYNTRQDGRGTKTFRFLAFPINGIMNFTYVDPSTGNTATCTSECPLSHNDSVTFQDFHFVNKVGMNSFQIAISDWYGAGAGLSGMELFQDDIFAYAIADFNEPKCRGVQFPSTATATGPWKQSPSMQSNADYLAASLTGDINSNSASVVFTPNIVESGNYTVNMYTPGCMPDGSCSTRGRVNVTGVMSAGAVSAGFSTTLYQTNYYDKYDQIYFGYVDKSSDTFKPTVTLTPLAGQDVRSLMVVAQRVGFTLTKSTGGLNGLYDFDPAKKTADVLSTLENSAINKLGSEFGRNSAVKSLVTSGDTLFVGGNFSSKSFVNALAVSGGTEKATSLDGGLNGPVIDMHLQGTSLFVGGGFNATLDKNQELNHVAVYNIQSNSWSPLGGGVDGVVHHVVPMQLNLSTSTPETAISLSGSFSECKAFNGSKASRVDGFAVWIPSRSNWLQNLDQPLPTFDGVLTASLQNVSGQGELFAGALSSAQLGAQDAATLDSQGLGAFPFKIEPAARSTTTTLDRRENVSNGTLQGVVTGTFYSADNSNITVLAGHFAAQAANGSTVNNLMLIDGGNGGSISGLGSGISANSTFVAVALSGSVLYAGGMVTGAVNGAQVSGLVCYDLSSKSFGSQPAPISGKNGTVTAISVRPDSSEIYVGGSFDRAGALSCQGLCIYNANSQQWAQPGNGFSGEVTGLLWASKTSLVVGGDLAADQGGKQFLVGYDVRKETWSTFAGADIIPGPVQVMTPASRDGSQVWIAGKSSKDGSVYLIKYDGSRWMSANQTLPADTVLRSLQVFSLTKSHDKSDLLKENQVLMLTGSIMIPGVGIASAAIFNGTHYLPYALTTHWGRTPGTMAKIFTQKDDFFSTDDGHMPLVFIVLIGLAIALGLILLLVVAGIILDRLRKKREGYTPAPTSMVDRGSGIQRIPPQQLLESLGRSRPGAAPLV</sequence>
<dbReference type="Proteomes" id="UP000054053">
    <property type="component" value="Unassembled WGS sequence"/>
</dbReference>
<evidence type="ECO:0000259" key="2">
    <source>
        <dbReference type="Pfam" id="PF12768"/>
    </source>
</evidence>
<dbReference type="InterPro" id="IPR024982">
    <property type="entry name" value="Rax2-like_C"/>
</dbReference>
<evidence type="ECO:0000313" key="6">
    <source>
        <dbReference type="EMBL" id="QUC17795.1"/>
    </source>
</evidence>
<evidence type="ECO:0000313" key="7">
    <source>
        <dbReference type="Proteomes" id="UP000027002"/>
    </source>
</evidence>
<keyword evidence="1" id="KW-0472">Membrane</keyword>
<name>A0A1B5L6B3_USTVR</name>
<organism evidence="5 8">
    <name type="scientific">Ustilaginoidea virens</name>
    <name type="common">Rice false smut fungus</name>
    <name type="synonym">Villosiclava virens</name>
    <dbReference type="NCBI Taxonomy" id="1159556"/>
    <lineage>
        <taxon>Eukaryota</taxon>
        <taxon>Fungi</taxon>
        <taxon>Dikarya</taxon>
        <taxon>Ascomycota</taxon>
        <taxon>Pezizomycotina</taxon>
        <taxon>Sordariomycetes</taxon>
        <taxon>Hypocreomycetidae</taxon>
        <taxon>Hypocreales</taxon>
        <taxon>Clavicipitaceae</taxon>
        <taxon>Ustilaginoidea</taxon>
    </lineage>
</organism>
<evidence type="ECO:0000256" key="1">
    <source>
        <dbReference type="SAM" id="Phobius"/>
    </source>
</evidence>
<gene>
    <name evidence="6" type="ORF">UV8b_02036</name>
    <name evidence="5" type="ORF">UVI_02034620</name>
</gene>
<dbReference type="OrthoDB" id="2503993at2759"/>
<accession>A0A1B5L6B3</accession>
<reference evidence="6" key="3">
    <citation type="submission" date="2020-03" db="EMBL/GenBank/DDBJ databases">
        <title>A mixture of massive structural variations and highly conserved coding sequences in Ustilaginoidea virens genome.</title>
        <authorList>
            <person name="Zhang K."/>
            <person name="Zhao Z."/>
            <person name="Zhang Z."/>
            <person name="Li Y."/>
            <person name="Hsiang T."/>
            <person name="Sun W."/>
        </authorList>
    </citation>
    <scope>NUCLEOTIDE SEQUENCE</scope>
    <source>
        <strain evidence="6">UV-8b</strain>
    </source>
</reference>
<dbReference type="PANTHER" id="PTHR31778">
    <property type="entry name" value="BUD SITE SELECTION PROTEIN RAX2"/>
    <property type="match status" value="1"/>
</dbReference>
<dbReference type="AlphaFoldDB" id="A0A1B5L6B3"/>
<dbReference type="PANTHER" id="PTHR31778:SF2">
    <property type="entry name" value="BUD SITE SELECTION PROTEIN RAX2"/>
    <property type="match status" value="1"/>
</dbReference>
<dbReference type="SUPFAM" id="SSF50965">
    <property type="entry name" value="Galactose oxidase, central domain"/>
    <property type="match status" value="2"/>
</dbReference>
<dbReference type="Proteomes" id="UP000027002">
    <property type="component" value="Chromosome 2"/>
</dbReference>
<reference evidence="8" key="2">
    <citation type="journal article" date="2016" name="Genome Announc.">
        <title>Genome sequence of Ustilaginoidea virens IPU010, a rice pathogenic fungus causing false smut.</title>
        <authorList>
            <person name="Kumagai T."/>
            <person name="Ishii T."/>
            <person name="Terai G."/>
            <person name="Umemura M."/>
            <person name="Machida M."/>
            <person name="Asai K."/>
        </authorList>
    </citation>
    <scope>NUCLEOTIDE SEQUENCE [LARGE SCALE GENOMIC DNA]</scope>
    <source>
        <strain evidence="8">IPU010</strain>
    </source>
</reference>
<evidence type="ECO:0000259" key="4">
    <source>
        <dbReference type="Pfam" id="PF20843"/>
    </source>
</evidence>
<evidence type="ECO:0000259" key="3">
    <source>
        <dbReference type="Pfam" id="PF20842"/>
    </source>
</evidence>
<dbReference type="InterPro" id="IPR015915">
    <property type="entry name" value="Kelch-typ_b-propeller"/>
</dbReference>
<dbReference type="SUPFAM" id="SSF69322">
    <property type="entry name" value="Tricorn protease domain 2"/>
    <property type="match status" value="1"/>
</dbReference>
<dbReference type="RefSeq" id="XP_042995468.1">
    <property type="nucleotide sequence ID" value="XM_043139534.1"/>
</dbReference>